<proteinExistence type="inferred from homology"/>
<evidence type="ECO:0000256" key="1">
    <source>
        <dbReference type="ARBA" id="ARBA00007867"/>
    </source>
</evidence>
<name>A0A7S1APJ7_NOCSC</name>
<dbReference type="SUPFAM" id="SSF53335">
    <property type="entry name" value="S-adenosyl-L-methionine-dependent methyltransferases"/>
    <property type="match status" value="1"/>
</dbReference>
<feature type="domain" description="PABS" evidence="7">
    <location>
        <begin position="3"/>
        <end position="240"/>
    </location>
</feature>
<dbReference type="FunFam" id="3.40.50.150:FF:000088">
    <property type="entry name" value="Polyamine aminopropyltransferase"/>
    <property type="match status" value="1"/>
</dbReference>
<dbReference type="GO" id="GO:0006596">
    <property type="term" value="P:polyamine biosynthetic process"/>
    <property type="evidence" value="ECO:0007669"/>
    <property type="project" value="UniProtKB-UniRule"/>
</dbReference>
<organism evidence="8">
    <name type="scientific">Noctiluca scintillans</name>
    <name type="common">Sea sparkle</name>
    <name type="synonym">Red tide dinoflagellate</name>
    <dbReference type="NCBI Taxonomy" id="2966"/>
    <lineage>
        <taxon>Eukaryota</taxon>
        <taxon>Sar</taxon>
        <taxon>Alveolata</taxon>
        <taxon>Dinophyceae</taxon>
        <taxon>Noctilucales</taxon>
        <taxon>Noctilucaceae</taxon>
        <taxon>Noctiluca</taxon>
    </lineage>
</organism>
<dbReference type="HAMAP" id="MF_00198">
    <property type="entry name" value="Spermidine_synth"/>
    <property type="match status" value="1"/>
</dbReference>
<dbReference type="PROSITE" id="PS51006">
    <property type="entry name" value="PABS_2"/>
    <property type="match status" value="1"/>
</dbReference>
<evidence type="ECO:0000256" key="3">
    <source>
        <dbReference type="ARBA" id="ARBA00023115"/>
    </source>
</evidence>
<feature type="active site" description="Proton acceptor" evidence="6">
    <location>
        <position position="155"/>
    </location>
</feature>
<evidence type="ECO:0000313" key="8">
    <source>
        <dbReference type="EMBL" id="CAD8860413.1"/>
    </source>
</evidence>
<evidence type="ECO:0000256" key="2">
    <source>
        <dbReference type="ARBA" id="ARBA00022679"/>
    </source>
</evidence>
<dbReference type="GO" id="GO:0010487">
    <property type="term" value="F:thermospermine synthase activity"/>
    <property type="evidence" value="ECO:0007669"/>
    <property type="project" value="UniProtKB-EC"/>
</dbReference>
<dbReference type="Pfam" id="PF17284">
    <property type="entry name" value="Spermine_synt_N"/>
    <property type="match status" value="1"/>
</dbReference>
<keyword evidence="3 6" id="KW-0620">Polyamine biosynthesis</keyword>
<dbReference type="Gene3D" id="3.40.50.150">
    <property type="entry name" value="Vaccinia Virus protein VP39"/>
    <property type="match status" value="1"/>
</dbReference>
<sequence length="318" mass="35359">MAKILEEELEPGLRVLYSIDKILASCVSPFQTVDLVDLKPFGRTLVIDGLLQSCRVDEYVYHECLVHPAMLLHPNPKTVFIGGGGEGSTAREVLRHKSVEKCVMVDIDGKVVEFCREHLDENHAAFNHPKLELVIDDAKAWIEKYENTFDVIIMDLDDPLEGGPCYQLYTTEFYATLKSKLGEDGIVVTQSGQSGQKCPHLTFSPIHNTLKSVFPNVVAYNQAVFSFMDEWGWNMALSANAPPPSKMAAEDIDKLIAERIDGELQFLDGISWAGVFSLSKKHRKTLAEETRVMSSEKGTHCFMHQTLVGTIASANAQA</sequence>
<reference evidence="8" key="1">
    <citation type="submission" date="2021-01" db="EMBL/GenBank/DDBJ databases">
        <authorList>
            <person name="Corre E."/>
            <person name="Pelletier E."/>
            <person name="Niang G."/>
            <person name="Scheremetjew M."/>
            <person name="Finn R."/>
            <person name="Kale V."/>
            <person name="Holt S."/>
            <person name="Cochrane G."/>
            <person name="Meng A."/>
            <person name="Brown T."/>
            <person name="Cohen L."/>
        </authorList>
    </citation>
    <scope>NUCLEOTIDE SEQUENCE</scope>
</reference>
<dbReference type="InterPro" id="IPR030374">
    <property type="entry name" value="PABS"/>
</dbReference>
<dbReference type="InterPro" id="IPR029063">
    <property type="entry name" value="SAM-dependent_MTases_sf"/>
</dbReference>
<dbReference type="CDD" id="cd02440">
    <property type="entry name" value="AdoMet_MTases"/>
    <property type="match status" value="1"/>
</dbReference>
<dbReference type="EMBL" id="HBFQ01048643">
    <property type="protein sequence ID" value="CAD8860413.1"/>
    <property type="molecule type" value="Transcribed_RNA"/>
</dbReference>
<comment type="catalytic activity">
    <reaction evidence="4">
        <text>S-adenosyl 3-(methylsulfanyl)propylamine + spermidine = thermospermine + S-methyl-5'-thioadenosine + H(+)</text>
        <dbReference type="Rhea" id="RHEA:30515"/>
        <dbReference type="ChEBI" id="CHEBI:15378"/>
        <dbReference type="ChEBI" id="CHEBI:17509"/>
        <dbReference type="ChEBI" id="CHEBI:57443"/>
        <dbReference type="ChEBI" id="CHEBI:57834"/>
        <dbReference type="ChEBI" id="CHEBI:59903"/>
        <dbReference type="EC" id="2.5.1.79"/>
    </reaction>
</comment>
<evidence type="ECO:0000256" key="6">
    <source>
        <dbReference type="PROSITE-ProRule" id="PRU00354"/>
    </source>
</evidence>
<protein>
    <recommendedName>
        <fullName evidence="5">thermospermine synthase</fullName>
        <ecNumber evidence="5">2.5.1.79</ecNumber>
    </recommendedName>
</protein>
<keyword evidence="2 6" id="KW-0808">Transferase</keyword>
<dbReference type="Gene3D" id="2.30.140.10">
    <property type="entry name" value="Spermidine synthase, tetramerisation domain"/>
    <property type="match status" value="1"/>
</dbReference>
<evidence type="ECO:0000256" key="4">
    <source>
        <dbReference type="ARBA" id="ARBA00048874"/>
    </source>
</evidence>
<dbReference type="PANTHER" id="PTHR43317:SF1">
    <property type="entry name" value="THERMOSPERMINE SYNTHASE ACAULIS5"/>
    <property type="match status" value="1"/>
</dbReference>
<dbReference type="InterPro" id="IPR037163">
    <property type="entry name" value="Spermidine_synt_N_sf"/>
</dbReference>
<dbReference type="NCBIfam" id="NF037959">
    <property type="entry name" value="MFS_SpdSyn"/>
    <property type="match status" value="1"/>
</dbReference>
<dbReference type="InterPro" id="IPR035246">
    <property type="entry name" value="Spermidine_synt_N"/>
</dbReference>
<evidence type="ECO:0000256" key="5">
    <source>
        <dbReference type="ARBA" id="ARBA00049721"/>
    </source>
</evidence>
<dbReference type="AlphaFoldDB" id="A0A7S1APJ7"/>
<comment type="similarity">
    <text evidence="1">Belongs to the spermidine/spermine synthase family.</text>
</comment>
<dbReference type="PANTHER" id="PTHR43317">
    <property type="entry name" value="THERMOSPERMINE SYNTHASE ACAULIS5"/>
    <property type="match status" value="1"/>
</dbReference>
<gene>
    <name evidence="8" type="ORF">NSCI0253_LOCUS34767</name>
</gene>
<accession>A0A7S1APJ7</accession>
<dbReference type="EC" id="2.5.1.79" evidence="5"/>
<dbReference type="InterPro" id="IPR001045">
    <property type="entry name" value="Spermi_synthase"/>
</dbReference>
<dbReference type="Pfam" id="PF01564">
    <property type="entry name" value="Spermine_synth"/>
    <property type="match status" value="1"/>
</dbReference>
<evidence type="ECO:0000259" key="7">
    <source>
        <dbReference type="PROSITE" id="PS51006"/>
    </source>
</evidence>